<evidence type="ECO:0000256" key="1">
    <source>
        <dbReference type="ARBA" id="ARBA00008714"/>
    </source>
</evidence>
<dbReference type="GO" id="GO:0046872">
    <property type="term" value="F:metal ion binding"/>
    <property type="evidence" value="ECO:0007669"/>
    <property type="project" value="UniProtKB-KW"/>
</dbReference>
<dbReference type="AlphaFoldDB" id="A0A1W2E964"/>
<dbReference type="GO" id="GO:0004784">
    <property type="term" value="F:superoxide dismutase activity"/>
    <property type="evidence" value="ECO:0007669"/>
    <property type="project" value="UniProtKB-EC"/>
</dbReference>
<reference evidence="7 8" key="1">
    <citation type="submission" date="2017-04" db="EMBL/GenBank/DDBJ databases">
        <authorList>
            <person name="Afonso C.L."/>
            <person name="Miller P.J."/>
            <person name="Scott M.A."/>
            <person name="Spackman E."/>
            <person name="Goraichik I."/>
            <person name="Dimitrov K.M."/>
            <person name="Suarez D.L."/>
            <person name="Swayne D.E."/>
        </authorList>
    </citation>
    <scope>NUCLEOTIDE SEQUENCE [LARGE SCALE GENOMIC DNA]</scope>
    <source>
        <strain evidence="7 8">DSM 19625</strain>
    </source>
</reference>
<dbReference type="PROSITE" id="PS51318">
    <property type="entry name" value="TAT"/>
    <property type="match status" value="1"/>
</dbReference>
<keyword evidence="8" id="KW-1185">Reference proteome</keyword>
<feature type="domain" description="Manganese/iron superoxide dismutase N-terminal" evidence="5">
    <location>
        <begin position="75"/>
        <end position="156"/>
    </location>
</feature>
<dbReference type="InterPro" id="IPR006311">
    <property type="entry name" value="TAT_signal"/>
</dbReference>
<evidence type="ECO:0000313" key="7">
    <source>
        <dbReference type="EMBL" id="SMD06320.1"/>
    </source>
</evidence>
<evidence type="ECO:0000313" key="8">
    <source>
        <dbReference type="Proteomes" id="UP000192678"/>
    </source>
</evidence>
<protein>
    <recommendedName>
        <fullName evidence="2">superoxide dismutase</fullName>
        <ecNumber evidence="2">1.15.1.1</ecNumber>
    </recommendedName>
</protein>
<dbReference type="EMBL" id="FWYB01000011">
    <property type="protein sequence ID" value="SMD06320.1"/>
    <property type="molecule type" value="Genomic_DNA"/>
</dbReference>
<keyword evidence="3" id="KW-0479">Metal-binding</keyword>
<dbReference type="PANTHER" id="PTHR43595:SF2">
    <property type="entry name" value="SMALL RIBOSOMAL SUBUNIT PROTEIN MS42"/>
    <property type="match status" value="1"/>
</dbReference>
<dbReference type="PRINTS" id="PR01703">
    <property type="entry name" value="MNSODISMTASE"/>
</dbReference>
<dbReference type="SUPFAM" id="SSF46609">
    <property type="entry name" value="Fe,Mn superoxide dismutase (SOD), N-terminal domain"/>
    <property type="match status" value="1"/>
</dbReference>
<dbReference type="SUPFAM" id="SSF54719">
    <property type="entry name" value="Fe,Mn superoxide dismutase (SOD), C-terminal domain"/>
    <property type="match status" value="1"/>
</dbReference>
<dbReference type="Pfam" id="PF02777">
    <property type="entry name" value="Sod_Fe_C"/>
    <property type="match status" value="1"/>
</dbReference>
<proteinExistence type="inferred from homology"/>
<sequence length="270" mass="30148">MVRRREHFVLNEVILFKPYKNSLIMESNTRRDFIKNTLTASLAIAIGTPILLGGEAAMAAAVTDEKGSGLAPLKFTQFPLKYTYSAMEPYIDALTMEIHYTKHHTAYIKNVNDAIAAENIPYSTMKEFFDNASKLSAKARNNGGGAWNHNFFFETLKHGPSGGPQGKLKEGIVKAFGSVDKFKELFSAAAASRFGSGWAWLVNDKGTLKITSTANQDNPLFDNAEIKGVPLLGLDVWEHAYYLKYQNKRADYIANWWNVVDWDVVGKRLA</sequence>
<dbReference type="Gene3D" id="3.55.40.20">
    <property type="entry name" value="Iron/manganese superoxide dismutase, C-terminal domain"/>
    <property type="match status" value="1"/>
</dbReference>
<dbReference type="InterPro" id="IPR019833">
    <property type="entry name" value="Mn/Fe_SOD_BS"/>
</dbReference>
<evidence type="ECO:0000256" key="4">
    <source>
        <dbReference type="ARBA" id="ARBA00023002"/>
    </source>
</evidence>
<dbReference type="InterPro" id="IPR001189">
    <property type="entry name" value="Mn/Fe_SOD"/>
</dbReference>
<name>A0A1W2E964_9SPHI</name>
<dbReference type="FunFam" id="3.55.40.20:FF:000001">
    <property type="entry name" value="Superoxide dismutase"/>
    <property type="match status" value="1"/>
</dbReference>
<dbReference type="Pfam" id="PF00081">
    <property type="entry name" value="Sod_Fe_N"/>
    <property type="match status" value="1"/>
</dbReference>
<dbReference type="PANTHER" id="PTHR43595">
    <property type="entry name" value="37S RIBOSOMAL PROTEIN S26, MITOCHONDRIAL"/>
    <property type="match status" value="1"/>
</dbReference>
<dbReference type="InterPro" id="IPR019831">
    <property type="entry name" value="Mn/Fe_SOD_N"/>
</dbReference>
<dbReference type="EC" id="1.15.1.1" evidence="2"/>
<dbReference type="InterPro" id="IPR036314">
    <property type="entry name" value="SOD_C_sf"/>
</dbReference>
<dbReference type="InterPro" id="IPR036324">
    <property type="entry name" value="Mn/Fe_SOD_N_sf"/>
</dbReference>
<keyword evidence="4" id="KW-0560">Oxidoreductase</keyword>
<comment type="similarity">
    <text evidence="1">Belongs to the iron/manganese superoxide dismutase family.</text>
</comment>
<evidence type="ECO:0000256" key="2">
    <source>
        <dbReference type="ARBA" id="ARBA00012682"/>
    </source>
</evidence>
<dbReference type="PROSITE" id="PS00088">
    <property type="entry name" value="SOD_MN"/>
    <property type="match status" value="1"/>
</dbReference>
<feature type="domain" description="Manganese/iron superoxide dismutase C-terminal" evidence="6">
    <location>
        <begin position="164"/>
        <end position="268"/>
    </location>
</feature>
<evidence type="ECO:0000259" key="5">
    <source>
        <dbReference type="Pfam" id="PF00081"/>
    </source>
</evidence>
<dbReference type="STRING" id="475255.SAMN04488101_1117"/>
<dbReference type="InterPro" id="IPR019832">
    <property type="entry name" value="Mn/Fe_SOD_C"/>
</dbReference>
<accession>A0A1W2E964</accession>
<organism evidence="7 8">
    <name type="scientific">Pedobacter nyackensis</name>
    <dbReference type="NCBI Taxonomy" id="475255"/>
    <lineage>
        <taxon>Bacteria</taxon>
        <taxon>Pseudomonadati</taxon>
        <taxon>Bacteroidota</taxon>
        <taxon>Sphingobacteriia</taxon>
        <taxon>Sphingobacteriales</taxon>
        <taxon>Sphingobacteriaceae</taxon>
        <taxon>Pedobacter</taxon>
    </lineage>
</organism>
<dbReference type="Gene3D" id="1.10.287.990">
    <property type="entry name" value="Fe,Mn superoxide dismutase (SOD) domain"/>
    <property type="match status" value="1"/>
</dbReference>
<evidence type="ECO:0000259" key="6">
    <source>
        <dbReference type="Pfam" id="PF02777"/>
    </source>
</evidence>
<gene>
    <name evidence="7" type="ORF">SAMN04488101_1117</name>
</gene>
<dbReference type="Proteomes" id="UP000192678">
    <property type="component" value="Unassembled WGS sequence"/>
</dbReference>
<dbReference type="GO" id="GO:0005737">
    <property type="term" value="C:cytoplasm"/>
    <property type="evidence" value="ECO:0007669"/>
    <property type="project" value="TreeGrafter"/>
</dbReference>
<evidence type="ECO:0000256" key="3">
    <source>
        <dbReference type="ARBA" id="ARBA00022723"/>
    </source>
</evidence>